<dbReference type="InterPro" id="IPR008686">
    <property type="entry name" value="RNA_pol_mitovir"/>
</dbReference>
<dbReference type="SUPFAM" id="SSF56672">
    <property type="entry name" value="DNA/RNA polymerases"/>
    <property type="match status" value="1"/>
</dbReference>
<dbReference type="PANTHER" id="PTHR34456">
    <property type="entry name" value="MITOVIRUS RNA-DEPENDENT RNA POLYMERASE"/>
    <property type="match status" value="1"/>
</dbReference>
<keyword evidence="3" id="KW-0548">Nucleotidyltransferase</keyword>
<reference evidence="4" key="2">
    <citation type="submission" date="2022-03" db="EMBL/GenBank/DDBJ databases">
        <authorList>
            <person name="Chen Y.-M."/>
            <person name="Sadiq S."/>
            <person name="Zhang Y.-Z."/>
            <person name="Holmes E.C."/>
        </authorList>
    </citation>
    <scope>NUCLEOTIDE SEQUENCE</scope>
    <source>
        <strain evidence="4">R83-k141_226912</strain>
    </source>
</reference>
<dbReference type="Pfam" id="PF05919">
    <property type="entry name" value="Mitovir_RNA_pol"/>
    <property type="match status" value="1"/>
</dbReference>
<proteinExistence type="predicted"/>
<reference evidence="4" key="1">
    <citation type="journal article" date="2022" name="Virus Evol.">
        <title>Resolving deep evolutionary relationships within the RNA virus phylum Lenarviricota.</title>
        <authorList>
            <person name="Sadiq S."/>
            <person name="Chen Y.M."/>
            <person name="Zhang Y.Z."/>
            <person name="Holmes E.C."/>
        </authorList>
    </citation>
    <scope>NUCLEOTIDE SEQUENCE</scope>
    <source>
        <strain evidence="4">R83-k141_226912</strain>
    </source>
</reference>
<keyword evidence="1" id="KW-0696">RNA-directed RNA polymerase</keyword>
<dbReference type="GO" id="GO:0003968">
    <property type="term" value="F:RNA-directed RNA polymerase activity"/>
    <property type="evidence" value="ECO:0007669"/>
    <property type="project" value="UniProtKB-KW"/>
</dbReference>
<evidence type="ECO:0000313" key="4">
    <source>
        <dbReference type="EMBL" id="UPW42147.1"/>
    </source>
</evidence>
<evidence type="ECO:0000256" key="2">
    <source>
        <dbReference type="ARBA" id="ARBA00022679"/>
    </source>
</evidence>
<dbReference type="InterPro" id="IPR043502">
    <property type="entry name" value="DNA/RNA_pol_sf"/>
</dbReference>
<protein>
    <submittedName>
        <fullName evidence="4">RNA dependent RNA polymerase</fullName>
    </submittedName>
</protein>
<dbReference type="PANTHER" id="PTHR34456:SF13">
    <property type="entry name" value="REVERSE TRANSCRIPTASE DOMAIN-CONTAINING PROTEIN"/>
    <property type="match status" value="1"/>
</dbReference>
<dbReference type="EMBL" id="ON001544">
    <property type="protein sequence ID" value="UPW42147.1"/>
    <property type="molecule type" value="Genomic_RNA"/>
</dbReference>
<sequence>MRNTSTLCKNKNKNTSPVKPKWYEVNKLQNNLKALLSFRKRVIRGKSRLPFNKQNLLRLRKSFHKILVLCFDSISGFRGRLRITNNFFQFILKMLDNHGATFTIKWLKACTVALQKYIGQDRVSSLRDIEPNLPLPRVINGCPRIINKSDRLEIRKGNVKLIRYWHSLFSIYRVLLIPGKLKLNTITDAFSGNEDFLNHMSFVAEGWRWPKKQWEIALGSSLAPTTFHISNKASPSQVHSWEGLLTDIHLLMNHPEGETILLNLRKYLGAIEAKWNVSAFKEKLNNGYTITRALHEKALTAKASMRSPFGQFAIKHEAAGKIRVFALVDSVSQSLMKPLHVALFNILRSLPNDGTFDQDAAVSRCSEKAIKYGCAFSFDLSAATDRLPVRLTASILNSLFQLKFGSEWAKFMTERPFYFSEATTKELKLDSSGPYYYSVGQPMGCLSSWAGLAITHHWVMQFAAYSTSQSYLSGLPITWEDRYEVLGDDIVIFDKPLADSYCAIMKELGLEINFSKSVLSKSLPVFEFAKRTVWGDKLVSGITFSQLWSCNTLSSTVSNTYNWCRLGYIQSPSSIAKVLSGFKKTWNNFRVGVASLGLFNLFRSYSDDIKLSRVLSSIVDPRKGVVWLIEEADLAPPWYSILSQISQLLKKQPLTNFSRYEDRLEWVDEGEPVIVAGILQTALFKIKGLSANYLDRVGRSSLKLIKGIDLQETYTRPADHSDGAPVATYATLFIAEQMGKTGNDLVKAAVAGWLEHAIIDDRKDLDPYELEDFVNTRLTYHAKTQMVTWDEALDILDKVEFLEYKYTLDSKTTNVYDTQLNSLLADVAKVYLGRIPNYWDKYSPNMDLLK</sequence>
<keyword evidence="2" id="KW-0808">Transferase</keyword>
<organism evidence="4">
    <name type="scientific">Hainan mito-like virus 15</name>
    <dbReference type="NCBI Taxonomy" id="2937078"/>
    <lineage>
        <taxon>Viruses</taxon>
        <taxon>Riboviria</taxon>
        <taxon>Orthornavirae</taxon>
        <taxon>Lenarviricota</taxon>
        <taxon>Howeltoviricetes</taxon>
        <taxon>Cryppavirales</taxon>
        <taxon>Mitoviridae</taxon>
    </lineage>
</organism>
<evidence type="ECO:0000256" key="3">
    <source>
        <dbReference type="ARBA" id="ARBA00022695"/>
    </source>
</evidence>
<accession>A0A9Y1CQU5</accession>
<name>A0A9Y1CQU5_9VIRU</name>
<evidence type="ECO:0000256" key="1">
    <source>
        <dbReference type="ARBA" id="ARBA00022484"/>
    </source>
</evidence>